<dbReference type="GO" id="GO:0006952">
    <property type="term" value="P:defense response"/>
    <property type="evidence" value="ECO:0007669"/>
    <property type="project" value="UniProtKB-KW"/>
</dbReference>
<feature type="region of interest" description="Disordered" evidence="6">
    <location>
        <begin position="1667"/>
        <end position="1713"/>
    </location>
</feature>
<feature type="domain" description="Disease resistance protein At4g27190-like leucine-rich repeats" evidence="8">
    <location>
        <begin position="905"/>
        <end position="945"/>
    </location>
</feature>
<dbReference type="EMBL" id="JAYWIO010000008">
    <property type="protein sequence ID" value="KAK7246573.1"/>
    <property type="molecule type" value="Genomic_DNA"/>
</dbReference>
<comment type="similarity">
    <text evidence="1">Belongs to the disease resistance NB-LRR family.</text>
</comment>
<dbReference type="SUPFAM" id="SSF52058">
    <property type="entry name" value="L domain-like"/>
    <property type="match status" value="1"/>
</dbReference>
<evidence type="ECO:0008006" key="11">
    <source>
        <dbReference type="Google" id="ProtNLM"/>
    </source>
</evidence>
<gene>
    <name evidence="9" type="ORF">RIF29_41442</name>
</gene>
<evidence type="ECO:0000313" key="9">
    <source>
        <dbReference type="EMBL" id="KAK7246573.1"/>
    </source>
</evidence>
<dbReference type="Pfam" id="PF23247">
    <property type="entry name" value="LRR_RPS2"/>
    <property type="match status" value="4"/>
</dbReference>
<keyword evidence="10" id="KW-1185">Reference proteome</keyword>
<feature type="domain" description="Disease resistance protein At4g27190-like leucine-rich repeats" evidence="8">
    <location>
        <begin position="841"/>
        <end position="883"/>
    </location>
</feature>
<organism evidence="9 10">
    <name type="scientific">Crotalaria pallida</name>
    <name type="common">Smooth rattlebox</name>
    <name type="synonym">Crotalaria striata</name>
    <dbReference type="NCBI Taxonomy" id="3830"/>
    <lineage>
        <taxon>Eukaryota</taxon>
        <taxon>Viridiplantae</taxon>
        <taxon>Streptophyta</taxon>
        <taxon>Embryophyta</taxon>
        <taxon>Tracheophyta</taxon>
        <taxon>Spermatophyta</taxon>
        <taxon>Magnoliopsida</taxon>
        <taxon>eudicotyledons</taxon>
        <taxon>Gunneridae</taxon>
        <taxon>Pentapetalae</taxon>
        <taxon>rosids</taxon>
        <taxon>fabids</taxon>
        <taxon>Fabales</taxon>
        <taxon>Fabaceae</taxon>
        <taxon>Papilionoideae</taxon>
        <taxon>50 kb inversion clade</taxon>
        <taxon>genistoids sensu lato</taxon>
        <taxon>core genistoids</taxon>
        <taxon>Crotalarieae</taxon>
        <taxon>Crotalaria</taxon>
    </lineage>
</organism>
<feature type="region of interest" description="Disordered" evidence="6">
    <location>
        <begin position="1794"/>
        <end position="1848"/>
    </location>
</feature>
<accession>A0AAN9HVA5</accession>
<dbReference type="GO" id="GO:0043531">
    <property type="term" value="F:ADP binding"/>
    <property type="evidence" value="ECO:0007669"/>
    <property type="project" value="InterPro"/>
</dbReference>
<feature type="coiled-coil region" evidence="5">
    <location>
        <begin position="1964"/>
        <end position="1991"/>
    </location>
</feature>
<dbReference type="InterPro" id="IPR042197">
    <property type="entry name" value="Apaf_helical"/>
</dbReference>
<evidence type="ECO:0000256" key="2">
    <source>
        <dbReference type="ARBA" id="ARBA00022741"/>
    </source>
</evidence>
<dbReference type="FunFam" id="3.40.50.300:FF:001091">
    <property type="entry name" value="Probable disease resistance protein At1g61300"/>
    <property type="match status" value="1"/>
</dbReference>
<feature type="coiled-coil region" evidence="5">
    <location>
        <begin position="38"/>
        <end position="97"/>
    </location>
</feature>
<proteinExistence type="inferred from homology"/>
<feature type="domain" description="NB-ARC" evidence="7">
    <location>
        <begin position="164"/>
        <end position="324"/>
    </location>
</feature>
<dbReference type="Gene3D" id="3.80.10.10">
    <property type="entry name" value="Ribonuclease Inhibitor"/>
    <property type="match status" value="3"/>
</dbReference>
<evidence type="ECO:0000259" key="8">
    <source>
        <dbReference type="Pfam" id="PF23247"/>
    </source>
</evidence>
<keyword evidence="2" id="KW-0547">Nucleotide-binding</keyword>
<feature type="compositionally biased region" description="Low complexity" evidence="6">
    <location>
        <begin position="1559"/>
        <end position="1569"/>
    </location>
</feature>
<dbReference type="Pfam" id="PF00931">
    <property type="entry name" value="NB-ARC"/>
    <property type="match status" value="1"/>
</dbReference>
<evidence type="ECO:0000256" key="4">
    <source>
        <dbReference type="ARBA" id="ARBA00022840"/>
    </source>
</evidence>
<name>A0AAN9HVA5_CROPI</name>
<dbReference type="PRINTS" id="PR00364">
    <property type="entry name" value="DISEASERSIST"/>
</dbReference>
<feature type="domain" description="Disease resistance protein At4g27190-like leucine-rich repeats" evidence="8">
    <location>
        <begin position="1371"/>
        <end position="1471"/>
    </location>
</feature>
<evidence type="ECO:0000256" key="6">
    <source>
        <dbReference type="SAM" id="MobiDB-lite"/>
    </source>
</evidence>
<feature type="region of interest" description="Disordered" evidence="6">
    <location>
        <begin position="1495"/>
        <end position="1526"/>
    </location>
</feature>
<feature type="compositionally biased region" description="Low complexity" evidence="6">
    <location>
        <begin position="1817"/>
        <end position="1832"/>
    </location>
</feature>
<dbReference type="InterPro" id="IPR050905">
    <property type="entry name" value="Plant_NBS-LRR"/>
</dbReference>
<dbReference type="PANTHER" id="PTHR33463:SF105">
    <property type="entry name" value="AND NB-ARC DOMAIN DISEASE RESISTANCE PROTEIN, PUTATIVE-RELATED"/>
    <property type="match status" value="1"/>
</dbReference>
<keyword evidence="4" id="KW-0067">ATP-binding</keyword>
<reference evidence="9 10" key="1">
    <citation type="submission" date="2024-01" db="EMBL/GenBank/DDBJ databases">
        <title>The genomes of 5 underutilized Papilionoideae crops provide insights into root nodulation and disease resistanc.</title>
        <authorList>
            <person name="Yuan L."/>
        </authorList>
    </citation>
    <scope>NUCLEOTIDE SEQUENCE [LARGE SCALE GENOMIC DNA]</scope>
    <source>
        <strain evidence="9">ZHUSHIDOU_FW_LH</strain>
        <tissue evidence="9">Leaf</tissue>
    </source>
</reference>
<feature type="compositionally biased region" description="Polar residues" evidence="6">
    <location>
        <begin position="1695"/>
        <end position="1706"/>
    </location>
</feature>
<dbReference type="InterPro" id="IPR032675">
    <property type="entry name" value="LRR_dom_sf"/>
</dbReference>
<evidence type="ECO:0000256" key="1">
    <source>
        <dbReference type="ARBA" id="ARBA00008894"/>
    </source>
</evidence>
<feature type="region of interest" description="Disordered" evidence="6">
    <location>
        <begin position="1747"/>
        <end position="1772"/>
    </location>
</feature>
<dbReference type="GO" id="GO:0005524">
    <property type="term" value="F:ATP binding"/>
    <property type="evidence" value="ECO:0007669"/>
    <property type="project" value="UniProtKB-KW"/>
</dbReference>
<dbReference type="InterPro" id="IPR057135">
    <property type="entry name" value="At4g27190-like_LRR"/>
</dbReference>
<keyword evidence="5" id="KW-0175">Coiled coil</keyword>
<evidence type="ECO:0000256" key="3">
    <source>
        <dbReference type="ARBA" id="ARBA00022821"/>
    </source>
</evidence>
<dbReference type="Gene3D" id="3.40.50.300">
    <property type="entry name" value="P-loop containing nucleotide triphosphate hydrolases"/>
    <property type="match status" value="1"/>
</dbReference>
<keyword evidence="3" id="KW-0611">Plant defense</keyword>
<feature type="region of interest" description="Disordered" evidence="6">
    <location>
        <begin position="1546"/>
        <end position="1586"/>
    </location>
</feature>
<dbReference type="Gene3D" id="1.10.8.430">
    <property type="entry name" value="Helical domain of apoptotic protease-activating factors"/>
    <property type="match status" value="1"/>
</dbReference>
<sequence>MTAVGEGLAANLASEASKGLFAIAKRHAGYCFHFRKYVEDFQTELKNLESTRNDAAERETSARENNEEITEVAMNWLGKANDLINAAEKLKEKTEEHSKCLIGCCPNCIRQYGLGKKAAKMTPELNKQNADFIYDNFSRPAPRLGMEFYAPMNFVDLESRKVAHDQLWKALQDDQMLRIGVYAMGGLGKTTLVKKLGYKVENEKLFGKVVFVVVSNPPDIRRIQENIASQLGLEFRNNEESDRAREMWLRLTNGEKILIILDDVWDKLDFSAIGIPFDEKHKGCRVLLTTRKVDVCTSLDCQTNIQLSVLSEKDSWKLFQMYANISNDPSISLDVAKKIASECKGLPVAIAVVASMLKGNAPEEWEQALTTLENAEPLIGVDEKLEEIYKCLRLSYANLKSKEAQELFLLCSFFPEDYEIPVEDLTRYAIGLHMFGEDRSFTKARMLALKAKRTLIDSCLLLNVETSRNERVKMHDLVREVAQWIANNEIKVIMGSKFDKDALDRVRYLWLHNVTDLPNQFNSPRLEVLMILANIEGCDNISFEGNEEFFKGSDNLRVLTLSFEVYFYPRFSIKLPVSIKALKCLRILRINGWKLGDISIIGSLSSLEIVELCACEINELPNGMVELKNLKLLNLSYSIILQNPFGVIGRFMQLEELYCSFMKSTWEVNGDNISDFLPENCQLKRLRRYRIQIGTNLRITIDGRISTCLSIDRFHPSTSNETIKNLVQRAEVIGLRQIKGGYRNIVPDVVGAVGGNIQWTCMELYSWEDIECLIDYSRNVSSQDDAISMLSALVVLSMSQMRDLKELCHGTPPSSSSGILEKLRTIELRLCPLLSGILFGGNLNLQSLKFVTLVNCPMLTSLFTMSVAQSLEQLEGLRIRECNRVEHIIAYDENDDDQKLLSSSSGCSIFQKLKRVEIEKCDSLKFIFPACLAERLVQLEEIYIDGAAELKHVFGHYQDDEGKQPLHHNDREIMLPSLQEIELNEVPCFNSIFPIYSHPKDYPEATSLEATTSVDIHSSSQTHAAKWYMSGVQCLPKKLANLCHIKYGFQDKDTALDATSTKELHSSQNIDPKLLPQVSTIQHCLSRQLLNMCNIIEISLRSLPTTVASLFTLSTAQKMTVKELVIRKCHGLKHIVTSREEVDLDHKSFISIFPELQNLKVEGCNLLEFVFPGCSAQCPVKLETLTLEDAPELKSVFGQCYRDNHLSHHQNENMNMELCALKKVYLNNCPQLRTKSIKDFVFCSDAMEPDCFTTKAILRHDNMLNVQVIEFERSEVEGIFLMEKEQEDQLISRLEELKLTDLPELRYISMAPPQCLSFHNLHNLKVIGCGKLSCIFPISVARSLPQLNRLEIENCDELERLVEEDHIEISQDICFPNLTGIFISRCNNLKYLFFISHPDEFPKLYDLSIEEASQLEEVFRWGMGETQRRVNTMLPELTELLLRKLPCLTNICQGLNLEIIGKASINNCPKLPPEYGNEDLDSSVEGSDIMDQEETSDLDFAESSTINQKETGDTAPRNLSSISGDTYPLAAPETCTTPAISLNEKIQESSSNPFAVPPSSNFSSGTSGDSRTESSTSATPIKEVDEGGGVIGQFTVSGESKVATPQAFTDQAIIIEDALVEEGIVKNDPVISEHPMVDVNPPHVHSPFIGEALVHLHSPNTLMEHECMKGRSKEAIQQEGSEHEEEEEKKGDGVDQTSSDFPSGTSGDMPKELYPLAAPQTCTIQSISMIEKIRDSNSSLLVYPASSSFPSGSSGDARNELSTTGKQYDVTPIKKSDGEKVVIEQFTASGESRYPINMNENIDGSNVNPLAVPPSPDSTSSTLAAPSSTASPLEDEPQKSSAAASAEQHNMTPFEEYAAFRDIGLIKKKNIPLLEQAIEIYPSLWTWRNRYKHSRMKQIGYSNLGDMLEFLATTRWRDLTEEKKAEFESLVEVMKSLDFDIQWLDSTIARIKESKIDEGTINQLKTLQVKKAELEAHLHKVKMELSELGNLDDFCLVDSLPS</sequence>
<protein>
    <recommendedName>
        <fullName evidence="11">NB-ARC domain-containing protein</fullName>
    </recommendedName>
</protein>
<dbReference type="InterPro" id="IPR027417">
    <property type="entry name" value="P-loop_NTPase"/>
</dbReference>
<evidence type="ECO:0000256" key="5">
    <source>
        <dbReference type="SAM" id="Coils"/>
    </source>
</evidence>
<feature type="compositionally biased region" description="Polar residues" evidence="6">
    <location>
        <begin position="1798"/>
        <end position="1808"/>
    </location>
</feature>
<dbReference type="InterPro" id="IPR002182">
    <property type="entry name" value="NB-ARC"/>
</dbReference>
<evidence type="ECO:0000259" key="7">
    <source>
        <dbReference type="Pfam" id="PF00931"/>
    </source>
</evidence>
<comment type="caution">
    <text evidence="9">The sequence shown here is derived from an EMBL/GenBank/DDBJ whole genome shotgun (WGS) entry which is preliminary data.</text>
</comment>
<dbReference type="SUPFAM" id="SSF52047">
    <property type="entry name" value="RNI-like"/>
    <property type="match status" value="1"/>
</dbReference>
<feature type="domain" description="Disease resistance protein At4g27190-like leucine-rich repeats" evidence="8">
    <location>
        <begin position="1268"/>
        <end position="1356"/>
    </location>
</feature>
<feature type="compositionally biased region" description="Basic and acidic residues" evidence="6">
    <location>
        <begin position="1667"/>
        <end position="1676"/>
    </location>
</feature>
<dbReference type="Proteomes" id="UP001372338">
    <property type="component" value="Unassembled WGS sequence"/>
</dbReference>
<dbReference type="PANTHER" id="PTHR33463">
    <property type="entry name" value="NB-ARC DOMAIN-CONTAINING PROTEIN-RELATED"/>
    <property type="match status" value="1"/>
</dbReference>
<dbReference type="SUPFAM" id="SSF52540">
    <property type="entry name" value="P-loop containing nucleoside triphosphate hydrolases"/>
    <property type="match status" value="1"/>
</dbReference>
<evidence type="ECO:0000313" key="10">
    <source>
        <dbReference type="Proteomes" id="UP001372338"/>
    </source>
</evidence>
<feature type="compositionally biased region" description="Polar residues" evidence="6">
    <location>
        <begin position="1839"/>
        <end position="1848"/>
    </location>
</feature>